<dbReference type="InterPro" id="IPR005372">
    <property type="entry name" value="UPF0182"/>
</dbReference>
<keyword evidence="3 5" id="KW-1133">Transmembrane helix</keyword>
<dbReference type="EMBL" id="JBIALX010000012">
    <property type="protein sequence ID" value="MFF0456787.1"/>
    <property type="molecule type" value="Genomic_DNA"/>
</dbReference>
<comment type="similarity">
    <text evidence="5">Belongs to the UPF0182 family.</text>
</comment>
<feature type="compositionally biased region" description="Basic and acidic residues" evidence="6">
    <location>
        <begin position="961"/>
        <end position="978"/>
    </location>
</feature>
<dbReference type="NCBIfam" id="NF009097">
    <property type="entry name" value="PRK12438.1"/>
    <property type="match status" value="1"/>
</dbReference>
<evidence type="ECO:0000313" key="7">
    <source>
        <dbReference type="EMBL" id="MFF0456787.1"/>
    </source>
</evidence>
<comment type="subcellular location">
    <subcellularLocation>
        <location evidence="5">Cell membrane</location>
        <topology evidence="5">Multi-pass membrane protein</topology>
    </subcellularLocation>
</comment>
<feature type="transmembrane region" description="Helical" evidence="5">
    <location>
        <begin position="261"/>
        <end position="280"/>
    </location>
</feature>
<evidence type="ECO:0000256" key="3">
    <source>
        <dbReference type="ARBA" id="ARBA00022989"/>
    </source>
</evidence>
<comment type="caution">
    <text evidence="5">Lacks conserved residue(s) required for the propagation of feature annotation.</text>
</comment>
<feature type="transmembrane region" description="Helical" evidence="5">
    <location>
        <begin position="287"/>
        <end position="307"/>
    </location>
</feature>
<feature type="transmembrane region" description="Helical" evidence="5">
    <location>
        <begin position="213"/>
        <end position="230"/>
    </location>
</feature>
<keyword evidence="2 5" id="KW-0812">Transmembrane</keyword>
<gene>
    <name evidence="7" type="ORF">ACFYTH_25795</name>
</gene>
<evidence type="ECO:0000313" key="8">
    <source>
        <dbReference type="Proteomes" id="UP001601521"/>
    </source>
</evidence>
<evidence type="ECO:0000256" key="5">
    <source>
        <dbReference type="HAMAP-Rule" id="MF_01600"/>
    </source>
</evidence>
<feature type="compositionally biased region" description="Low complexity" evidence="6">
    <location>
        <begin position="932"/>
        <end position="941"/>
    </location>
</feature>
<proteinExistence type="inferred from homology"/>
<accession>A0ABW6NQS5</accession>
<feature type="compositionally biased region" description="Low complexity" evidence="6">
    <location>
        <begin position="912"/>
        <end position="923"/>
    </location>
</feature>
<feature type="compositionally biased region" description="Pro residues" evidence="6">
    <location>
        <begin position="942"/>
        <end position="953"/>
    </location>
</feature>
<keyword evidence="4 5" id="KW-0472">Membrane</keyword>
<organism evidence="7 8">
    <name type="scientific">Nocardia africana</name>
    <dbReference type="NCBI Taxonomy" id="134964"/>
    <lineage>
        <taxon>Bacteria</taxon>
        <taxon>Bacillati</taxon>
        <taxon>Actinomycetota</taxon>
        <taxon>Actinomycetes</taxon>
        <taxon>Mycobacteriales</taxon>
        <taxon>Nocardiaceae</taxon>
        <taxon>Nocardia</taxon>
    </lineage>
</organism>
<dbReference type="RefSeq" id="WP_387253707.1">
    <property type="nucleotide sequence ID" value="NZ_JBIALX010000012.1"/>
</dbReference>
<name>A0ABW6NQS5_9NOCA</name>
<feature type="transmembrane region" description="Helical" evidence="5">
    <location>
        <begin position="112"/>
        <end position="131"/>
    </location>
</feature>
<feature type="transmembrane region" description="Helical" evidence="5">
    <location>
        <begin position="63"/>
        <end position="85"/>
    </location>
</feature>
<dbReference type="NCBIfam" id="NF000825">
    <property type="entry name" value="PRK00068.1"/>
    <property type="match status" value="1"/>
</dbReference>
<evidence type="ECO:0000256" key="4">
    <source>
        <dbReference type="ARBA" id="ARBA00023136"/>
    </source>
</evidence>
<feature type="region of interest" description="Disordered" evidence="6">
    <location>
        <begin position="912"/>
        <end position="982"/>
    </location>
</feature>
<evidence type="ECO:0000256" key="1">
    <source>
        <dbReference type="ARBA" id="ARBA00022475"/>
    </source>
</evidence>
<keyword evidence="8" id="KW-1185">Reference proteome</keyword>
<dbReference type="Proteomes" id="UP001601521">
    <property type="component" value="Unassembled WGS sequence"/>
</dbReference>
<evidence type="ECO:0000256" key="6">
    <source>
        <dbReference type="SAM" id="MobiDB-lite"/>
    </source>
</evidence>
<comment type="caution">
    <text evidence="7">The sequence shown here is derived from an EMBL/GenBank/DDBJ whole genome shotgun (WGS) entry which is preliminary data.</text>
</comment>
<dbReference type="HAMAP" id="MF_01600">
    <property type="entry name" value="UPF0182"/>
    <property type="match status" value="1"/>
</dbReference>
<evidence type="ECO:0000256" key="2">
    <source>
        <dbReference type="ARBA" id="ARBA00022692"/>
    </source>
</evidence>
<dbReference type="Pfam" id="PF03699">
    <property type="entry name" value="UPF0182"/>
    <property type="match status" value="1"/>
</dbReference>
<reference evidence="7 8" key="1">
    <citation type="submission" date="2024-10" db="EMBL/GenBank/DDBJ databases">
        <title>The Natural Products Discovery Center: Release of the First 8490 Sequenced Strains for Exploring Actinobacteria Biosynthetic Diversity.</title>
        <authorList>
            <person name="Kalkreuter E."/>
            <person name="Kautsar S.A."/>
            <person name="Yang D."/>
            <person name="Bader C.D."/>
            <person name="Teijaro C.N."/>
            <person name="Fluegel L."/>
            <person name="Davis C.M."/>
            <person name="Simpson J.R."/>
            <person name="Lauterbach L."/>
            <person name="Steele A.D."/>
            <person name="Gui C."/>
            <person name="Meng S."/>
            <person name="Li G."/>
            <person name="Viehrig K."/>
            <person name="Ye F."/>
            <person name="Su P."/>
            <person name="Kiefer A.F."/>
            <person name="Nichols A."/>
            <person name="Cepeda A.J."/>
            <person name="Yan W."/>
            <person name="Fan B."/>
            <person name="Jiang Y."/>
            <person name="Adhikari A."/>
            <person name="Zheng C.-J."/>
            <person name="Schuster L."/>
            <person name="Cowan T.M."/>
            <person name="Smanski M.J."/>
            <person name="Chevrette M.G."/>
            <person name="De Carvalho L.P.S."/>
            <person name="Shen B."/>
        </authorList>
    </citation>
    <scope>NUCLEOTIDE SEQUENCE [LARGE SCALE GENOMIC DNA]</scope>
    <source>
        <strain evidence="7 8">NPDC004550</strain>
    </source>
</reference>
<feature type="transmembrane region" description="Helical" evidence="5">
    <location>
        <begin position="171"/>
        <end position="193"/>
    </location>
</feature>
<dbReference type="PANTHER" id="PTHR39344">
    <property type="entry name" value="UPF0182 PROTEIN SLL1060"/>
    <property type="match status" value="1"/>
</dbReference>
<keyword evidence="1 5" id="KW-1003">Cell membrane</keyword>
<dbReference type="PANTHER" id="PTHR39344:SF1">
    <property type="entry name" value="UPF0182 PROTEIN SLL1060"/>
    <property type="match status" value="1"/>
</dbReference>
<protein>
    <recommendedName>
        <fullName evidence="5">UPF0182 protein ACFYTH_25795</fullName>
    </recommendedName>
</protein>
<sequence length="1004" mass="109639">MGMRPPTGLPSLSRRSRILLITALVIAALLLVGPRLTDAYTNWLWFGEVGFRQVFTTVLVTRLLLFLIVAIAVGALVWLALLAAYRTRPVFVPVSGPSDPIARYRTTVMGRLRLFGIGIPVLVGLLSGLVAQSSWVTVQLFLHGGSFGIKDPQFNIDVGFYAFDLPFYKLLLNWLFVAVVIAFFANLVTHYIFGGLRLSGREGTLTRPARIQLALIAGTFVVLKAVAYWFDRYSLLSSTRKEPTFTGGSYTDINAVLPAKLILMSIAIICAVAFFAGVVLRDLRVPAMAAALLLLSSILVGAVWPLVVEQFEVRPNAATKEATYIERNITATRQAYGLTDDKVSYVDYKGSQTKDPGSIPADQQTIGNIRLLDPNLLTQTFIQRQQLQNFYGFPDPLDIDRYTINGEKQDYIVAARELVPQNLSGNQTDWINKHTVYTHGDGFVASPANRVNVAPPKETQQAATGAGTSSSSGGYGYPVFNVGDKSTVSDLFTPKDKQAIPVDQPRIYYGEMISKSDADYAIVGGNNQPPREYDTGTEQYTYTGQGGVPIGNWFNRLAFAAKYAERNILFSGAIGSDSKIIYNRDPRSRVQQVAPWLTTDGDMYPAVVNGRILWIVDAYTTLDNFPYAQRTSLEGVTEDSIDQNTGRTLPRKEVSYIRNSVKATVDAYDGTVNLYDVDPTDPVLNAWRGVFPNSVKPQSEISPELRAHFRYPEDLFKVQREMLARYHVNDPREFFTNNAFWSVPNDPTSDTPTNAHQPPYYVLIGDPKTGRPQFNLTSAMVGFKRQFLAAYIQVASDPENYGKFTVLKLPTDSQTPGPQQVQTSMTTDARVSNDRTLLTGGNTNKIKYGNLLTLPIGEGGILYVEPWYLERNSGPTTASFPQLVKVLASYGDKVGYQSTLGDALNDVQDGLGAATTQQPGQAAINPPGQQGSTSPAPSNQNAPPPSTTAPPPTSGSAGKDAAVKELNDALKGVEDAQKSGDLGQLGKALEGLQKAIDAYNKAGG</sequence>